<sequence length="199" mass="22120">MPLQKGYLADHPSAVAALAQLRRGAGKEFQQVPDLWGRLDLSPLHHQSAETAPLRERELTWAEDAVHVAVTLWALHQQSRSSAMHRPHTKELPTGLGAAVRQLVPDDERGEPVRKRFVRVGTAATLRELADRLRGLVVLLRGEDIAVDYALLAGQLYAWQQPGGRDAVRRAWGRSFQAYRPRSAADNDNNDNSLDKDAS</sequence>
<proteinExistence type="predicted"/>
<dbReference type="NCBIfam" id="TIGR02548">
    <property type="entry name" value="casB_cse2"/>
    <property type="match status" value="1"/>
</dbReference>
<dbReference type="Proteomes" id="UP001164959">
    <property type="component" value="Chromosome"/>
</dbReference>
<dbReference type="RefSeq" id="WP_265364648.1">
    <property type="nucleotide sequence ID" value="NZ_CP110636.1"/>
</dbReference>
<reference evidence="2" key="1">
    <citation type="submission" date="2022-11" db="EMBL/GenBank/DDBJ databases">
        <title>Identification and genomic analyses of a novel endophytic actinobacterium Streptomyces endophytica sp. nov. with potential for biocontrol of Yam anthracnose.</title>
        <authorList>
            <person name="Huang X."/>
        </authorList>
    </citation>
    <scope>NUCLEOTIDE SEQUENCE</scope>
    <source>
        <strain evidence="2">HNM0140</strain>
    </source>
</reference>
<evidence type="ECO:0000256" key="1">
    <source>
        <dbReference type="SAM" id="MobiDB-lite"/>
    </source>
</evidence>
<evidence type="ECO:0000313" key="3">
    <source>
        <dbReference type="Proteomes" id="UP001164959"/>
    </source>
</evidence>
<gene>
    <name evidence="2" type="primary">casB</name>
    <name evidence="2" type="ORF">OJ254_28355</name>
</gene>
<name>A0ABY6PI31_9ACTN</name>
<organism evidence="2 3">
    <name type="scientific">Streptomyces endophytica</name>
    <dbReference type="NCBI Taxonomy" id="2991496"/>
    <lineage>
        <taxon>Bacteria</taxon>
        <taxon>Bacillati</taxon>
        <taxon>Actinomycetota</taxon>
        <taxon>Actinomycetes</taxon>
        <taxon>Kitasatosporales</taxon>
        <taxon>Streptomycetaceae</taxon>
        <taxon>Streptomyces</taxon>
    </lineage>
</organism>
<feature type="region of interest" description="Disordered" evidence="1">
    <location>
        <begin position="179"/>
        <end position="199"/>
    </location>
</feature>
<evidence type="ECO:0000313" key="2">
    <source>
        <dbReference type="EMBL" id="UZJ33471.1"/>
    </source>
</evidence>
<protein>
    <submittedName>
        <fullName evidence="2">Type I-E CRISPR-associated protein Cse2/CasB</fullName>
    </submittedName>
</protein>
<dbReference type="EMBL" id="CP110636">
    <property type="protein sequence ID" value="UZJ33471.1"/>
    <property type="molecule type" value="Genomic_DNA"/>
</dbReference>
<dbReference type="InterPro" id="IPR013382">
    <property type="entry name" value="CRISPR-assoc_prot_Cse2"/>
</dbReference>
<dbReference type="Gene3D" id="1.10.520.40">
    <property type="entry name" value="CRISPR-associated protein Cse2"/>
    <property type="match status" value="1"/>
</dbReference>
<dbReference type="CDD" id="cd09731">
    <property type="entry name" value="Cse2_I-E"/>
    <property type="match status" value="1"/>
</dbReference>
<keyword evidence="3" id="KW-1185">Reference proteome</keyword>
<dbReference type="InterPro" id="IPR038287">
    <property type="entry name" value="Cse2_sf"/>
</dbReference>
<accession>A0ABY6PI31</accession>
<dbReference type="Pfam" id="PF09485">
    <property type="entry name" value="CRISPR_Cse2"/>
    <property type="match status" value="1"/>
</dbReference>